<proteinExistence type="inferred from homology"/>
<dbReference type="Gene3D" id="3.40.50.1820">
    <property type="entry name" value="alpha/beta hydrolase"/>
    <property type="match status" value="1"/>
</dbReference>
<keyword evidence="9" id="KW-1185">Reference proteome</keyword>
<dbReference type="GO" id="GO:0004806">
    <property type="term" value="F:triacylglycerol lipase activity"/>
    <property type="evidence" value="ECO:0007669"/>
    <property type="project" value="InterPro"/>
</dbReference>
<evidence type="ECO:0000256" key="1">
    <source>
        <dbReference type="ARBA" id="ARBA00004613"/>
    </source>
</evidence>
<dbReference type="OrthoDB" id="199913at2759"/>
<comment type="subcellular location">
    <subcellularLocation>
        <location evidence="1">Secreted</location>
    </subcellularLocation>
</comment>
<feature type="domain" description="Lipase" evidence="7">
    <location>
        <begin position="38"/>
        <end position="175"/>
    </location>
</feature>
<reference evidence="8" key="1">
    <citation type="submission" date="2021-12" db="EMBL/GenBank/DDBJ databases">
        <authorList>
            <person name="King R."/>
        </authorList>
    </citation>
    <scope>NUCLEOTIDE SEQUENCE</scope>
</reference>
<sequence>MSNLLVINFEIILIILKVIINILGQDTVTSNYEFFNECYGELGCISTDIKWYNETYRPVNLKPLERQKIKTEFLVINRNANNQSELTYSTVTNEPQFLKTVCFGSHKKLLLLIHDFTSNGYTGWIKHIAQKLICDNSYIIISVDWQNGADPPLDQAVANARLVALEINYFLKNVQVYSFV</sequence>
<keyword evidence="4" id="KW-1015">Disulfide bond</keyword>
<dbReference type="Proteomes" id="UP001154078">
    <property type="component" value="Chromosome 4"/>
</dbReference>
<evidence type="ECO:0000256" key="4">
    <source>
        <dbReference type="ARBA" id="ARBA00023157"/>
    </source>
</evidence>
<dbReference type="GO" id="GO:0016042">
    <property type="term" value="P:lipid catabolic process"/>
    <property type="evidence" value="ECO:0007669"/>
    <property type="project" value="TreeGrafter"/>
</dbReference>
<dbReference type="SUPFAM" id="SSF53474">
    <property type="entry name" value="alpha/beta-Hydrolases"/>
    <property type="match status" value="1"/>
</dbReference>
<dbReference type="InterPro" id="IPR029058">
    <property type="entry name" value="AB_hydrolase_fold"/>
</dbReference>
<dbReference type="Pfam" id="PF00151">
    <property type="entry name" value="Lipase"/>
    <property type="match status" value="1"/>
</dbReference>
<evidence type="ECO:0000313" key="9">
    <source>
        <dbReference type="Proteomes" id="UP001154078"/>
    </source>
</evidence>
<dbReference type="PANTHER" id="PTHR11610:SF173">
    <property type="entry name" value="LIPASE DOMAIN-CONTAINING PROTEIN-RELATED"/>
    <property type="match status" value="1"/>
</dbReference>
<dbReference type="InterPro" id="IPR002331">
    <property type="entry name" value="Lipase_panc"/>
</dbReference>
<comment type="similarity">
    <text evidence="2 5">Belongs to the AB hydrolase superfamily. Lipase family.</text>
</comment>
<dbReference type="PRINTS" id="PR00823">
    <property type="entry name" value="PANCLIPASE"/>
</dbReference>
<organism evidence="8 9">
    <name type="scientific">Brassicogethes aeneus</name>
    <name type="common">Rape pollen beetle</name>
    <name type="synonym">Meligethes aeneus</name>
    <dbReference type="NCBI Taxonomy" id="1431903"/>
    <lineage>
        <taxon>Eukaryota</taxon>
        <taxon>Metazoa</taxon>
        <taxon>Ecdysozoa</taxon>
        <taxon>Arthropoda</taxon>
        <taxon>Hexapoda</taxon>
        <taxon>Insecta</taxon>
        <taxon>Pterygota</taxon>
        <taxon>Neoptera</taxon>
        <taxon>Endopterygota</taxon>
        <taxon>Coleoptera</taxon>
        <taxon>Polyphaga</taxon>
        <taxon>Cucujiformia</taxon>
        <taxon>Nitidulidae</taxon>
        <taxon>Meligethinae</taxon>
        <taxon>Brassicogethes</taxon>
    </lineage>
</organism>
<evidence type="ECO:0000313" key="8">
    <source>
        <dbReference type="EMBL" id="CAH0555038.1"/>
    </source>
</evidence>
<dbReference type="PANTHER" id="PTHR11610">
    <property type="entry name" value="LIPASE"/>
    <property type="match status" value="1"/>
</dbReference>
<name>A0A9P0B4U6_BRAAE</name>
<evidence type="ECO:0000256" key="3">
    <source>
        <dbReference type="ARBA" id="ARBA00022525"/>
    </source>
</evidence>
<dbReference type="AlphaFoldDB" id="A0A9P0B4U6"/>
<feature type="chain" id="PRO_5040335772" description="Lipase domain-containing protein" evidence="6">
    <location>
        <begin position="25"/>
        <end position="180"/>
    </location>
</feature>
<evidence type="ECO:0000256" key="5">
    <source>
        <dbReference type="RuleBase" id="RU004262"/>
    </source>
</evidence>
<keyword evidence="6" id="KW-0732">Signal</keyword>
<accession>A0A9P0B4U6</accession>
<evidence type="ECO:0000256" key="2">
    <source>
        <dbReference type="ARBA" id="ARBA00010701"/>
    </source>
</evidence>
<dbReference type="GO" id="GO:0005615">
    <property type="term" value="C:extracellular space"/>
    <property type="evidence" value="ECO:0007669"/>
    <property type="project" value="TreeGrafter"/>
</dbReference>
<gene>
    <name evidence="8" type="ORF">MELIAE_LOCUS6474</name>
</gene>
<dbReference type="InterPro" id="IPR013818">
    <property type="entry name" value="Lipase"/>
</dbReference>
<keyword evidence="3" id="KW-0964">Secreted</keyword>
<protein>
    <recommendedName>
        <fullName evidence="7">Lipase domain-containing protein</fullName>
    </recommendedName>
</protein>
<evidence type="ECO:0000256" key="6">
    <source>
        <dbReference type="SAM" id="SignalP"/>
    </source>
</evidence>
<dbReference type="InterPro" id="IPR000734">
    <property type="entry name" value="TAG_lipase"/>
</dbReference>
<feature type="signal peptide" evidence="6">
    <location>
        <begin position="1"/>
        <end position="24"/>
    </location>
</feature>
<dbReference type="EMBL" id="OV121135">
    <property type="protein sequence ID" value="CAH0555038.1"/>
    <property type="molecule type" value="Genomic_DNA"/>
</dbReference>
<evidence type="ECO:0000259" key="7">
    <source>
        <dbReference type="Pfam" id="PF00151"/>
    </source>
</evidence>